<evidence type="ECO:0000313" key="2">
    <source>
        <dbReference type="Proteomes" id="UP000829647"/>
    </source>
</evidence>
<sequence length="137" mass="15372">MPTTVCTITPRPDLGILVARWAADAPPSQLRADYFAVLAAASQHQLGRWLLDVRRRDQLDPEIGHWTTHEFYLQAAAQLAPQLLHIAVLCSPARLSVYEVDPTQQQFLAFGLAAERPYQLRLFIDEGQAIAWVKEPA</sequence>
<evidence type="ECO:0008006" key="3">
    <source>
        <dbReference type="Google" id="ProtNLM"/>
    </source>
</evidence>
<dbReference type="RefSeq" id="WP_247974866.1">
    <property type="nucleotide sequence ID" value="NZ_CP095848.1"/>
</dbReference>
<proteinExistence type="predicted"/>
<dbReference type="EMBL" id="CP095848">
    <property type="protein sequence ID" value="UPL48415.1"/>
    <property type="molecule type" value="Genomic_DNA"/>
</dbReference>
<reference evidence="1 2" key="1">
    <citation type="submission" date="2022-04" db="EMBL/GenBank/DDBJ databases">
        <title>Hymenobacter sp. isolated from the air.</title>
        <authorList>
            <person name="Won M."/>
            <person name="Lee C.-M."/>
            <person name="Woen H.-Y."/>
            <person name="Kwon S.-W."/>
        </authorList>
    </citation>
    <scope>NUCLEOTIDE SEQUENCE [LARGE SCALE GENOMIC DNA]</scope>
    <source>
        <strain evidence="2">5516 S-25</strain>
    </source>
</reference>
<dbReference type="Proteomes" id="UP000829647">
    <property type="component" value="Chromosome"/>
</dbReference>
<organism evidence="1 2">
    <name type="scientific">Hymenobacter sublimis</name>
    <dbReference type="NCBI Taxonomy" id="2933777"/>
    <lineage>
        <taxon>Bacteria</taxon>
        <taxon>Pseudomonadati</taxon>
        <taxon>Bacteroidota</taxon>
        <taxon>Cytophagia</taxon>
        <taxon>Cytophagales</taxon>
        <taxon>Hymenobacteraceae</taxon>
        <taxon>Hymenobacter</taxon>
    </lineage>
</organism>
<evidence type="ECO:0000313" key="1">
    <source>
        <dbReference type="EMBL" id="UPL48415.1"/>
    </source>
</evidence>
<name>A0ABY4J6F5_9BACT</name>
<accession>A0ABY4J6F5</accession>
<keyword evidence="2" id="KW-1185">Reference proteome</keyword>
<protein>
    <recommendedName>
        <fullName evidence="3">STAS/SEC14 domain-containing protein</fullName>
    </recommendedName>
</protein>
<gene>
    <name evidence="1" type="ORF">MWH26_14605</name>
</gene>